<feature type="transmembrane region" description="Helical" evidence="1">
    <location>
        <begin position="279"/>
        <end position="300"/>
    </location>
</feature>
<organism evidence="2 3">
    <name type="scientific">Plasmodium gonderi</name>
    <dbReference type="NCBI Taxonomy" id="77519"/>
    <lineage>
        <taxon>Eukaryota</taxon>
        <taxon>Sar</taxon>
        <taxon>Alveolata</taxon>
        <taxon>Apicomplexa</taxon>
        <taxon>Aconoidasida</taxon>
        <taxon>Haemosporida</taxon>
        <taxon>Plasmodiidae</taxon>
        <taxon>Plasmodium</taxon>
        <taxon>Plasmodium (Plasmodium)</taxon>
    </lineage>
</organism>
<dbReference type="EMBL" id="BDQF01000293">
    <property type="protein sequence ID" value="GAW84389.1"/>
    <property type="molecule type" value="Genomic_DNA"/>
</dbReference>
<protein>
    <submittedName>
        <fullName evidence="2">Variable surface protein</fullName>
    </submittedName>
</protein>
<keyword evidence="1" id="KW-0472">Membrane</keyword>
<comment type="caution">
    <text evidence="2">The sequence shown here is derived from an EMBL/GenBank/DDBJ whole genome shotgun (WGS) entry which is preliminary data.</text>
</comment>
<keyword evidence="1" id="KW-1133">Transmembrane helix</keyword>
<gene>
    <name evidence="2" type="ORF">PGO_002725</name>
</gene>
<dbReference type="Proteomes" id="UP000195521">
    <property type="component" value="Unassembled WGS sequence"/>
</dbReference>
<accession>A0A1Y1JPL2</accession>
<dbReference type="GeneID" id="39745197"/>
<reference evidence="3" key="1">
    <citation type="submission" date="2017-04" db="EMBL/GenBank/DDBJ databases">
        <title>Plasmodium gonderi genome.</title>
        <authorList>
            <person name="Arisue N."/>
            <person name="Honma H."/>
            <person name="Kawai S."/>
            <person name="Tougan T."/>
            <person name="Tanabe K."/>
            <person name="Horii T."/>
        </authorList>
    </citation>
    <scope>NUCLEOTIDE SEQUENCE [LARGE SCALE GENOMIC DNA]</scope>
    <source>
        <strain evidence="3">ATCC 30045</strain>
    </source>
</reference>
<evidence type="ECO:0000313" key="3">
    <source>
        <dbReference type="Proteomes" id="UP000195521"/>
    </source>
</evidence>
<dbReference type="RefSeq" id="XP_028546978.1">
    <property type="nucleotide sequence ID" value="XM_028691177.1"/>
</dbReference>
<proteinExistence type="predicted"/>
<dbReference type="AlphaFoldDB" id="A0A1Y1JPL2"/>
<sequence>MSEVTGLKTEDYFTGMFPNYAQEYRIAIYDYRNHNLSWVTTACNNFCKDTTGNICKNFLVDCTYLGRFLHYIFKRGRDSYTKERCKYFFLKLKLELVQKGILCEDFKSCFRKLVDYLIKQNYLSQDSFCSEYVYDVDSNVLPIFNNLDKLSKYLYEFGIGTQGRCHRYIRKDCDGYLRFLINSEYMLKENFYKELDKILRIYKRYCPESDVSLLTYLEIITNEEKRKRKLFEESQRFIVQETLVTDNISDASEVVVKQKMSEIEQDARKGIKERGLSKITSGVFFSFLAIIIMTLIFYKYTSYGAILQRKVGKLRRNLNKKNKHHINIMDSSEFTQNYLFNNKYKITYTSSGYR</sequence>
<evidence type="ECO:0000256" key="1">
    <source>
        <dbReference type="SAM" id="Phobius"/>
    </source>
</evidence>
<keyword evidence="1" id="KW-0812">Transmembrane</keyword>
<name>A0A1Y1JPL2_PLAGO</name>
<evidence type="ECO:0000313" key="2">
    <source>
        <dbReference type="EMBL" id="GAW84389.1"/>
    </source>
</evidence>
<keyword evidence="3" id="KW-1185">Reference proteome</keyword>